<accession>A0AAD9K106</accession>
<feature type="region of interest" description="Disordered" evidence="5">
    <location>
        <begin position="209"/>
        <end position="234"/>
    </location>
</feature>
<feature type="compositionally biased region" description="Basic and acidic residues" evidence="5">
    <location>
        <begin position="172"/>
        <end position="186"/>
    </location>
</feature>
<dbReference type="PROSITE" id="PS50071">
    <property type="entry name" value="HOMEOBOX_2"/>
    <property type="match status" value="1"/>
</dbReference>
<dbReference type="GO" id="GO:0006355">
    <property type="term" value="P:regulation of DNA-templated transcription"/>
    <property type="evidence" value="ECO:0007669"/>
    <property type="project" value="InterPro"/>
</dbReference>
<dbReference type="Gene3D" id="1.10.10.60">
    <property type="entry name" value="Homeodomain-like"/>
    <property type="match status" value="1"/>
</dbReference>
<keyword evidence="1 4" id="KW-0238">DNA-binding</keyword>
<dbReference type="SMART" id="SM00389">
    <property type="entry name" value="HOX"/>
    <property type="match status" value="1"/>
</dbReference>
<feature type="DNA-binding region" description="Homeobox" evidence="4">
    <location>
        <begin position="318"/>
        <end position="380"/>
    </location>
</feature>
<evidence type="ECO:0000256" key="3">
    <source>
        <dbReference type="ARBA" id="ARBA00023242"/>
    </source>
</evidence>
<evidence type="ECO:0000259" key="6">
    <source>
        <dbReference type="PROSITE" id="PS50071"/>
    </source>
</evidence>
<evidence type="ECO:0000313" key="8">
    <source>
        <dbReference type="Proteomes" id="UP001208570"/>
    </source>
</evidence>
<gene>
    <name evidence="7" type="ORF">LSH36_104g05061</name>
</gene>
<reference evidence="7" key="1">
    <citation type="journal article" date="2023" name="Mol. Biol. Evol.">
        <title>Third-Generation Sequencing Reveals the Adaptive Role of the Epigenome in Three Deep-Sea Polychaetes.</title>
        <authorList>
            <person name="Perez M."/>
            <person name="Aroh O."/>
            <person name="Sun Y."/>
            <person name="Lan Y."/>
            <person name="Juniper S.K."/>
            <person name="Young C.R."/>
            <person name="Angers B."/>
            <person name="Qian P.Y."/>
        </authorList>
    </citation>
    <scope>NUCLEOTIDE SEQUENCE</scope>
    <source>
        <strain evidence="7">P08H-3</strain>
    </source>
</reference>
<proteinExistence type="predicted"/>
<evidence type="ECO:0000256" key="4">
    <source>
        <dbReference type="PROSITE-ProRule" id="PRU00108"/>
    </source>
</evidence>
<evidence type="ECO:0000256" key="2">
    <source>
        <dbReference type="ARBA" id="ARBA00023155"/>
    </source>
</evidence>
<dbReference type="AlphaFoldDB" id="A0AAD9K106"/>
<dbReference type="GO" id="GO:0003677">
    <property type="term" value="F:DNA binding"/>
    <property type="evidence" value="ECO:0007669"/>
    <property type="project" value="UniProtKB-UniRule"/>
</dbReference>
<keyword evidence="8" id="KW-1185">Reference proteome</keyword>
<feature type="region of interest" description="Disordered" evidence="5">
    <location>
        <begin position="140"/>
        <end position="186"/>
    </location>
</feature>
<dbReference type="InterPro" id="IPR001356">
    <property type="entry name" value="HD"/>
</dbReference>
<dbReference type="PANTHER" id="PTHR11850">
    <property type="entry name" value="HOMEOBOX PROTEIN TRANSCRIPTION FACTORS"/>
    <property type="match status" value="1"/>
</dbReference>
<comment type="caution">
    <text evidence="7">The sequence shown here is derived from an EMBL/GenBank/DDBJ whole genome shotgun (WGS) entry which is preliminary data.</text>
</comment>
<protein>
    <recommendedName>
        <fullName evidence="6">Homeobox domain-containing protein</fullName>
    </recommendedName>
</protein>
<sequence length="421" mass="47432">MMVAKTEQERIKALLRETITLLCRNGLTFKSQFSVEALIGITLDEDDVFLVSINESIKPTLHCYNDSSDESSREMDEKRSSRDRCSPNRSSNRNRKRRRPHRSVIKAEPNGSEKEDDTHIFANSLLDLSVTACQTNKMPKVEADNVSGDKKPSDEEHSQNSVREINSVDVSDDQRSEEEEKSHSAVIVKKEYLDESWPPAGVLQEVTVGSDTNPETSYPNYSSQSTMASSSGLQHLTSTMATLSSSSSRTHPAIAGMQMMNGIPFPPLPLPQSHFAQALGRLVGSMPPSLSHSMPVNRDVTMNKSPSRNSGPGSIIYQPTSRSSLPKEAVALMTEWLRKNQHNPYPTDDVKDEFVRVTNLTYNQINYWFTNARRRLLPKWELQRKIEAQQLAERLSQGNQQVKNELQTWMSPDAEESNYKS</sequence>
<feature type="region of interest" description="Disordered" evidence="5">
    <location>
        <begin position="302"/>
        <end position="322"/>
    </location>
</feature>
<dbReference type="CDD" id="cd00086">
    <property type="entry name" value="homeodomain"/>
    <property type="match status" value="1"/>
</dbReference>
<feature type="compositionally biased region" description="Basic residues" evidence="5">
    <location>
        <begin position="92"/>
        <end position="104"/>
    </location>
</feature>
<organism evidence="7 8">
    <name type="scientific">Paralvinella palmiformis</name>
    <dbReference type="NCBI Taxonomy" id="53620"/>
    <lineage>
        <taxon>Eukaryota</taxon>
        <taxon>Metazoa</taxon>
        <taxon>Spiralia</taxon>
        <taxon>Lophotrochozoa</taxon>
        <taxon>Annelida</taxon>
        <taxon>Polychaeta</taxon>
        <taxon>Sedentaria</taxon>
        <taxon>Canalipalpata</taxon>
        <taxon>Terebellida</taxon>
        <taxon>Terebelliformia</taxon>
        <taxon>Alvinellidae</taxon>
        <taxon>Paralvinella</taxon>
    </lineage>
</organism>
<feature type="domain" description="Homeobox" evidence="6">
    <location>
        <begin position="316"/>
        <end position="379"/>
    </location>
</feature>
<keyword evidence="2 4" id="KW-0371">Homeobox</keyword>
<dbReference type="InterPro" id="IPR008422">
    <property type="entry name" value="KN_HD"/>
</dbReference>
<evidence type="ECO:0000256" key="1">
    <source>
        <dbReference type="ARBA" id="ARBA00023125"/>
    </source>
</evidence>
<dbReference type="GO" id="GO:0005634">
    <property type="term" value="C:nucleus"/>
    <property type="evidence" value="ECO:0007669"/>
    <property type="project" value="UniProtKB-SubCell"/>
</dbReference>
<dbReference type="EMBL" id="JAODUP010000104">
    <property type="protein sequence ID" value="KAK2162103.1"/>
    <property type="molecule type" value="Genomic_DNA"/>
</dbReference>
<name>A0AAD9K106_9ANNE</name>
<dbReference type="Pfam" id="PF05920">
    <property type="entry name" value="Homeobox_KN"/>
    <property type="match status" value="1"/>
</dbReference>
<feature type="compositionally biased region" description="Basic and acidic residues" evidence="5">
    <location>
        <begin position="70"/>
        <end position="86"/>
    </location>
</feature>
<keyword evidence="3 4" id="KW-0539">Nucleus</keyword>
<dbReference type="Proteomes" id="UP001208570">
    <property type="component" value="Unassembled WGS sequence"/>
</dbReference>
<dbReference type="InterPro" id="IPR050224">
    <property type="entry name" value="TALE_homeobox"/>
</dbReference>
<dbReference type="InterPro" id="IPR009057">
    <property type="entry name" value="Homeodomain-like_sf"/>
</dbReference>
<feature type="compositionally biased region" description="Basic and acidic residues" evidence="5">
    <location>
        <begin position="140"/>
        <end position="158"/>
    </location>
</feature>
<dbReference type="SUPFAM" id="SSF46689">
    <property type="entry name" value="Homeodomain-like"/>
    <property type="match status" value="1"/>
</dbReference>
<evidence type="ECO:0000313" key="7">
    <source>
        <dbReference type="EMBL" id="KAK2162103.1"/>
    </source>
</evidence>
<comment type="subcellular location">
    <subcellularLocation>
        <location evidence="4">Nucleus</location>
    </subcellularLocation>
</comment>
<feature type="region of interest" description="Disordered" evidence="5">
    <location>
        <begin position="61"/>
        <end position="116"/>
    </location>
</feature>
<evidence type="ECO:0000256" key="5">
    <source>
        <dbReference type="SAM" id="MobiDB-lite"/>
    </source>
</evidence>